<evidence type="ECO:0000259" key="4">
    <source>
        <dbReference type="PROSITE" id="PS00623"/>
    </source>
</evidence>
<dbReference type="Pfam" id="PF00732">
    <property type="entry name" value="GMC_oxred_N"/>
    <property type="match status" value="1"/>
</dbReference>
<feature type="domain" description="Glucose-methanol-choline oxidoreductase N-terminal" evidence="5">
    <location>
        <begin position="271"/>
        <end position="285"/>
    </location>
</feature>
<sequence>MYRTHYVIVGGGPAGFVLAERLSRDSTKSIVLLEAGPDTSTHELVETPGDAFSITDLWTYSTEPEPNLGGRNAVVFQGKALGGGSAVNDMLYCRGSASVFDDWAEISGNRELGWDDGMFQAFKDTSYWDDEASINYTQPINTTSFGTGPLAISRQRELIEFDVPFFNKLQSELGLPAIDFSSGQSIGVTQGINTIRASNRTRSYAYNTFGWIANSRPNFRLIHDAEVSKINFEGNVATGVTYTYNGTPSNNQTYTNNTYTISAPEVVIAAGAIKSPQLLMLSGVGPKEHLQSLGIEVVLDSPEVGQNLADHYLAPMQWEAAPSVGTLWQSHSNATRAAIEEARYASDGSGLLGTVNGDVMAALRVPDSVFDGIDGSFYINQPADRPHLIYEYSTANSIVATGSAITAFVAVVQPEGKGNVSLASADYRDAPVIHANYYGSEADRAAILYGVRQLRAIVDSPELSGLTVAALSPAADVQTDEELWASIQSTSGSFSHQMGTVALGTVLDANWRVKGLEGLRVIGSSAAPTITTCQTQGSAYALGHRAALDIVAADGLQ</sequence>
<name>A0A0G2FT86_9PEZI</name>
<reference evidence="6 7" key="1">
    <citation type="submission" date="2015-05" db="EMBL/GenBank/DDBJ databases">
        <title>Distinctive expansion of gene families associated with plant cell wall degradation and secondary metabolism in the genomes of grapevine trunk pathogens.</title>
        <authorList>
            <person name="Lawrence D.P."/>
            <person name="Travadon R."/>
            <person name="Rolshausen P.E."/>
            <person name="Baumgartner K."/>
        </authorList>
    </citation>
    <scope>NUCLEOTIDE SEQUENCE [LARGE SCALE GENOMIC DNA]</scope>
    <source>
        <strain evidence="6">DA912</strain>
    </source>
</reference>
<keyword evidence="7" id="KW-1185">Reference proteome</keyword>
<keyword evidence="3" id="KW-0285">Flavoprotein</keyword>
<dbReference type="GO" id="GO:0016614">
    <property type="term" value="F:oxidoreductase activity, acting on CH-OH group of donors"/>
    <property type="evidence" value="ECO:0007669"/>
    <property type="project" value="InterPro"/>
</dbReference>
<dbReference type="AlphaFoldDB" id="A0A0G2FT86"/>
<evidence type="ECO:0000256" key="1">
    <source>
        <dbReference type="ARBA" id="ARBA00010790"/>
    </source>
</evidence>
<dbReference type="PANTHER" id="PTHR11552:SF111">
    <property type="entry name" value="GLUCOSE-METHANOL-CHOLINE OXIDOREDUCTASE N-TERMINAL DOMAIN-CONTAINING PROTEIN"/>
    <property type="match status" value="1"/>
</dbReference>
<dbReference type="Proteomes" id="UP000034680">
    <property type="component" value="Unassembled WGS sequence"/>
</dbReference>
<evidence type="ECO:0000256" key="3">
    <source>
        <dbReference type="RuleBase" id="RU003968"/>
    </source>
</evidence>
<dbReference type="Gene3D" id="3.30.560.10">
    <property type="entry name" value="Glucose Oxidase, domain 3"/>
    <property type="match status" value="1"/>
</dbReference>
<protein>
    <submittedName>
        <fullName evidence="6">Putative glucose-methanol-choline oxidoreductase</fullName>
    </submittedName>
</protein>
<dbReference type="InterPro" id="IPR036188">
    <property type="entry name" value="FAD/NAD-bd_sf"/>
</dbReference>
<dbReference type="OrthoDB" id="269227at2759"/>
<gene>
    <name evidence="6" type="ORF">UCDDA912_g02630</name>
</gene>
<organism evidence="6 7">
    <name type="scientific">Diaporthe ampelina</name>
    <dbReference type="NCBI Taxonomy" id="1214573"/>
    <lineage>
        <taxon>Eukaryota</taxon>
        <taxon>Fungi</taxon>
        <taxon>Dikarya</taxon>
        <taxon>Ascomycota</taxon>
        <taxon>Pezizomycotina</taxon>
        <taxon>Sordariomycetes</taxon>
        <taxon>Sordariomycetidae</taxon>
        <taxon>Diaporthales</taxon>
        <taxon>Diaporthaceae</taxon>
        <taxon>Diaporthe</taxon>
    </lineage>
</organism>
<reference evidence="6 7" key="2">
    <citation type="submission" date="2015-05" db="EMBL/GenBank/DDBJ databases">
        <authorList>
            <person name="Morales-Cruz A."/>
            <person name="Amrine K.C."/>
            <person name="Cantu D."/>
        </authorList>
    </citation>
    <scope>NUCLEOTIDE SEQUENCE [LARGE SCALE GENOMIC DNA]</scope>
    <source>
        <strain evidence="6">DA912</strain>
    </source>
</reference>
<comment type="cofactor">
    <cofactor evidence="2">
        <name>FAD</name>
        <dbReference type="ChEBI" id="CHEBI:57692"/>
    </cofactor>
</comment>
<dbReference type="InterPro" id="IPR007867">
    <property type="entry name" value="GMC_OxRtase_C"/>
</dbReference>
<dbReference type="InterPro" id="IPR000172">
    <property type="entry name" value="GMC_OxRdtase_N"/>
</dbReference>
<evidence type="ECO:0000259" key="5">
    <source>
        <dbReference type="PROSITE" id="PS00624"/>
    </source>
</evidence>
<dbReference type="GO" id="GO:0050660">
    <property type="term" value="F:flavin adenine dinucleotide binding"/>
    <property type="evidence" value="ECO:0007669"/>
    <property type="project" value="InterPro"/>
</dbReference>
<accession>A0A0G2FT86</accession>
<comment type="similarity">
    <text evidence="1 3">Belongs to the GMC oxidoreductase family.</text>
</comment>
<comment type="caution">
    <text evidence="6">The sequence shown here is derived from an EMBL/GenBank/DDBJ whole genome shotgun (WGS) entry which is preliminary data.</text>
</comment>
<dbReference type="EMBL" id="LCUC01000089">
    <property type="protein sequence ID" value="KKY37357.1"/>
    <property type="molecule type" value="Genomic_DNA"/>
</dbReference>
<dbReference type="PIRSF" id="PIRSF000137">
    <property type="entry name" value="Alcohol_oxidase"/>
    <property type="match status" value="1"/>
</dbReference>
<dbReference type="PROSITE" id="PS00624">
    <property type="entry name" value="GMC_OXRED_2"/>
    <property type="match status" value="1"/>
</dbReference>
<feature type="domain" description="Glucose-methanol-choline oxidoreductase N-terminal" evidence="4">
    <location>
        <begin position="78"/>
        <end position="101"/>
    </location>
</feature>
<evidence type="ECO:0000313" key="6">
    <source>
        <dbReference type="EMBL" id="KKY37357.1"/>
    </source>
</evidence>
<evidence type="ECO:0000313" key="7">
    <source>
        <dbReference type="Proteomes" id="UP000034680"/>
    </source>
</evidence>
<feature type="binding site" evidence="2">
    <location>
        <position position="227"/>
    </location>
    <ligand>
        <name>FAD</name>
        <dbReference type="ChEBI" id="CHEBI:57692"/>
    </ligand>
</feature>
<dbReference type="PANTHER" id="PTHR11552">
    <property type="entry name" value="GLUCOSE-METHANOL-CHOLINE GMC OXIDOREDUCTASE"/>
    <property type="match status" value="1"/>
</dbReference>
<proteinExistence type="inferred from homology"/>
<dbReference type="SUPFAM" id="SSF54373">
    <property type="entry name" value="FAD-linked reductases, C-terminal domain"/>
    <property type="match status" value="1"/>
</dbReference>
<dbReference type="SUPFAM" id="SSF51905">
    <property type="entry name" value="FAD/NAD(P)-binding domain"/>
    <property type="match status" value="1"/>
</dbReference>
<dbReference type="STRING" id="1214573.A0A0G2FT86"/>
<dbReference type="Pfam" id="PF05199">
    <property type="entry name" value="GMC_oxred_C"/>
    <property type="match status" value="1"/>
</dbReference>
<dbReference type="PROSITE" id="PS00623">
    <property type="entry name" value="GMC_OXRED_1"/>
    <property type="match status" value="1"/>
</dbReference>
<keyword evidence="2 3" id="KW-0274">FAD</keyword>
<evidence type="ECO:0000256" key="2">
    <source>
        <dbReference type="PIRSR" id="PIRSR000137-2"/>
    </source>
</evidence>
<dbReference type="InterPro" id="IPR012132">
    <property type="entry name" value="GMC_OxRdtase"/>
</dbReference>
<dbReference type="Gene3D" id="3.50.50.60">
    <property type="entry name" value="FAD/NAD(P)-binding domain"/>
    <property type="match status" value="1"/>
</dbReference>